<organism evidence="5 6">
    <name type="scientific">Rhypophila decipiens</name>
    <dbReference type="NCBI Taxonomy" id="261697"/>
    <lineage>
        <taxon>Eukaryota</taxon>
        <taxon>Fungi</taxon>
        <taxon>Dikarya</taxon>
        <taxon>Ascomycota</taxon>
        <taxon>Pezizomycotina</taxon>
        <taxon>Sordariomycetes</taxon>
        <taxon>Sordariomycetidae</taxon>
        <taxon>Sordariales</taxon>
        <taxon>Naviculisporaceae</taxon>
        <taxon>Rhypophila</taxon>
    </lineage>
</organism>
<evidence type="ECO:0000259" key="3">
    <source>
        <dbReference type="Pfam" id="PF17109"/>
    </source>
</evidence>
<reference evidence="5" key="2">
    <citation type="submission" date="2023-05" db="EMBL/GenBank/DDBJ databases">
        <authorList>
            <consortium name="Lawrence Berkeley National Laboratory"/>
            <person name="Steindorff A."/>
            <person name="Hensen N."/>
            <person name="Bonometti L."/>
            <person name="Westerberg I."/>
            <person name="Brannstrom I.O."/>
            <person name="Guillou S."/>
            <person name="Cros-Aarteil S."/>
            <person name="Calhoun S."/>
            <person name="Haridas S."/>
            <person name="Kuo A."/>
            <person name="Mondo S."/>
            <person name="Pangilinan J."/>
            <person name="Riley R."/>
            <person name="Labutti K."/>
            <person name="Andreopoulos B."/>
            <person name="Lipzen A."/>
            <person name="Chen C."/>
            <person name="Yanf M."/>
            <person name="Daum C."/>
            <person name="Ng V."/>
            <person name="Clum A."/>
            <person name="Ohm R."/>
            <person name="Martin F."/>
            <person name="Silar P."/>
            <person name="Natvig D."/>
            <person name="Lalanne C."/>
            <person name="Gautier V."/>
            <person name="Ament-Velasquez S.L."/>
            <person name="Kruys A."/>
            <person name="Hutchinson M.I."/>
            <person name="Powell A.J."/>
            <person name="Barry K."/>
            <person name="Miller A.N."/>
            <person name="Grigoriev I.V."/>
            <person name="Debuchy R."/>
            <person name="Gladieux P."/>
            <person name="Thoren M.H."/>
            <person name="Johannesson H."/>
        </authorList>
    </citation>
    <scope>NUCLEOTIDE SEQUENCE</scope>
    <source>
        <strain evidence="5">PSN293</strain>
    </source>
</reference>
<dbReference type="InterPro" id="IPR011990">
    <property type="entry name" value="TPR-like_helical_dom_sf"/>
</dbReference>
<evidence type="ECO:0000313" key="6">
    <source>
        <dbReference type="Proteomes" id="UP001301769"/>
    </source>
</evidence>
<dbReference type="Proteomes" id="UP001301769">
    <property type="component" value="Unassembled WGS sequence"/>
</dbReference>
<reference evidence="5" key="1">
    <citation type="journal article" date="2023" name="Mol. Phylogenet. Evol.">
        <title>Genome-scale phylogeny and comparative genomics of the fungal order Sordariales.</title>
        <authorList>
            <person name="Hensen N."/>
            <person name="Bonometti L."/>
            <person name="Westerberg I."/>
            <person name="Brannstrom I.O."/>
            <person name="Guillou S."/>
            <person name="Cros-Aarteil S."/>
            <person name="Calhoun S."/>
            <person name="Haridas S."/>
            <person name="Kuo A."/>
            <person name="Mondo S."/>
            <person name="Pangilinan J."/>
            <person name="Riley R."/>
            <person name="LaButti K."/>
            <person name="Andreopoulos B."/>
            <person name="Lipzen A."/>
            <person name="Chen C."/>
            <person name="Yan M."/>
            <person name="Daum C."/>
            <person name="Ng V."/>
            <person name="Clum A."/>
            <person name="Steindorff A."/>
            <person name="Ohm R.A."/>
            <person name="Martin F."/>
            <person name="Silar P."/>
            <person name="Natvig D.O."/>
            <person name="Lalanne C."/>
            <person name="Gautier V."/>
            <person name="Ament-Velasquez S.L."/>
            <person name="Kruys A."/>
            <person name="Hutchinson M.I."/>
            <person name="Powell A.J."/>
            <person name="Barry K."/>
            <person name="Miller A.N."/>
            <person name="Grigoriev I.V."/>
            <person name="Debuchy R."/>
            <person name="Gladieux P."/>
            <person name="Hiltunen Thoren M."/>
            <person name="Johannesson H."/>
        </authorList>
    </citation>
    <scope>NUCLEOTIDE SEQUENCE</scope>
    <source>
        <strain evidence="5">PSN293</strain>
    </source>
</reference>
<dbReference type="EMBL" id="MU858076">
    <property type="protein sequence ID" value="KAK4215813.1"/>
    <property type="molecule type" value="Genomic_DNA"/>
</dbReference>
<evidence type="ECO:0000256" key="1">
    <source>
        <dbReference type="ARBA" id="ARBA00022737"/>
    </source>
</evidence>
<dbReference type="InterPro" id="IPR056884">
    <property type="entry name" value="NPHP3-like_N"/>
</dbReference>
<dbReference type="Pfam" id="PF24883">
    <property type="entry name" value="NPHP3_N"/>
    <property type="match status" value="1"/>
</dbReference>
<feature type="compositionally biased region" description="Acidic residues" evidence="2">
    <location>
        <begin position="1569"/>
        <end position="1581"/>
    </location>
</feature>
<evidence type="ECO:0000256" key="2">
    <source>
        <dbReference type="SAM" id="MobiDB-lite"/>
    </source>
</evidence>
<dbReference type="PANTHER" id="PTHR10039:SF17">
    <property type="entry name" value="FUNGAL STAND N-TERMINAL GOODBYE DOMAIN-CONTAINING PROTEIN-RELATED"/>
    <property type="match status" value="1"/>
</dbReference>
<feature type="region of interest" description="Disordered" evidence="2">
    <location>
        <begin position="1564"/>
        <end position="1586"/>
    </location>
</feature>
<feature type="domain" description="Nephrocystin 3-like N-terminal" evidence="4">
    <location>
        <begin position="320"/>
        <end position="494"/>
    </location>
</feature>
<evidence type="ECO:0000313" key="5">
    <source>
        <dbReference type="EMBL" id="KAK4215813.1"/>
    </source>
</evidence>
<keyword evidence="6" id="KW-1185">Reference proteome</keyword>
<name>A0AAN7B9I4_9PEZI</name>
<dbReference type="PANTHER" id="PTHR10039">
    <property type="entry name" value="AMELOGENIN"/>
    <property type="match status" value="1"/>
</dbReference>
<dbReference type="InterPro" id="IPR031350">
    <property type="entry name" value="Goodbye_dom"/>
</dbReference>
<dbReference type="Pfam" id="PF17109">
    <property type="entry name" value="Goodbye"/>
    <property type="match status" value="1"/>
</dbReference>
<accession>A0AAN7B9I4</accession>
<proteinExistence type="predicted"/>
<gene>
    <name evidence="5" type="ORF">QBC37DRAFT_339549</name>
</gene>
<protein>
    <submittedName>
        <fullName evidence="5">Nacht and tpr domain protein</fullName>
    </submittedName>
</protein>
<keyword evidence="1" id="KW-0677">Repeat</keyword>
<feature type="domain" description="Fungal STAND N-terminal Goodbye" evidence="3">
    <location>
        <begin position="20"/>
        <end position="142"/>
    </location>
</feature>
<dbReference type="SUPFAM" id="SSF48452">
    <property type="entry name" value="TPR-like"/>
    <property type="match status" value="1"/>
</dbReference>
<comment type="caution">
    <text evidence="5">The sequence shown here is derived from an EMBL/GenBank/DDBJ whole genome shotgun (WGS) entry which is preliminary data.</text>
</comment>
<sequence>MDDKGDEKSKSRPRSMKELWDDAERRFLRDTGMELRSKGKTSFDECLAKISKLQEPPGVDEPAGKPSGVEKAKEVGLSVLSFLKLLGGVAAQAADMTFPASGLVTNAVLFLLDIPADLHEFHKAVDGLFETLGEGLSHFRIYDKIEQFNKIDDELIETIHRLLISFVTVCGLSINLRQSGRWKKFKGDAKRIIFRDDSGVKEEVDTFNALLGTHQRVQGTQTLKVVLETNDRVAKVLNKASETNQKIDELMVLVVDIKDTADKQKAEKERETTIKSIKEKLELADNERDTSALRASQDMSDKLWHERLPGTISWVDNPDEQSEFHQWAERKQTGAKPLFVLIGDSNTGKSVIASSIINRLRNIYASPTRKLEQTYIASYFFPLIVAKSDSEKRPIHTALRCLAVQLAEADSKYATHLLKDCNAKPDIKSFLKSATCTDLWTFLRLGMPNGKTTYYFVIDGLGSLPEEFQSDRAEIFGLLDNLRTASRTVRALVTLKPDKGESTFEEASYWSLQTREIGKSDISLYIESSLKDDDILQGEDQYRKEKRGEIRDRLFNELSGNYFKVKTALEKIRAIVRKTGRWEDIVKVLDEANEDEKSISAKAIRDLESSLEPQEIDELNELLIWTAYARGQPFNLNELEDALLLRFKTPSLLKLEKKIRGKYSKIFEISGGTNVIIREDILDLVRKERTSQRRQDDEAKFSVSVTITKANLTSVQRFLWNLSMKLEATQDNFGFQQLGDKATMHGTIQVNEFDSYMSILNKTFSVLSDESNQSIQSFSTYLIAWLPDHLAALRDAPTEQPLTLAEKQSIGDGLSSLFTTGDVVEKHWSNLGSTIWNRNKDELDTFLKWLREEEVISKLGRRDRKWLREVTASQNPYRALLMEVMKMVAKNLFRSREWDIDRPYNWIRDFLTLDLRDFVQEDEQNVASQANLNEEQARIHRLNQEHNEDIPKLVSAWSLEVLGIQEPDNCWNERLAEIYYVEDKSEKVIALLKDVPEQDNPNTKSLEVLAEANGRIDDEEHRIEACRVMELALEQHRKDETPEQVRMARDYSLLAGWYTKLSKLDKTIDRLREALVLDTGNYDARYALFFAVLNKDGDEEEALKLLHELIEQPSRIPLDGTQYGQMTQVLLDIVSSAWGGRSEDGADTGFAKLFLAVYTRAPEFAGLILQELDCAIERETDERMNRALLFYRGLAISPLHFNMDAKASVKLSVDYWAECGKTDYLTWSQRASSFTAAHHFEGAMRIWKEKELGEAAITRREEHVGVLKKMIGTQRESNLSPAKCYLACYYATTDQPDAARNVMREAIDLAFDMLSDETSSNDANAWAVLGYILMACGHTIDASSAVSLLAPPPSGTNILSWMLDFEQGSSEASLAAELIKKMESSMASGANEDAELAQSLINLPGQLHYVYRTLDEMDETTPDSAPTTTRIRDAIHPFKRWMEGDEYSFYHWWCDGCRKKWDFENGLSLCRCCHEFAFCDDCVKKLKSENERLTLPIPSMVCNAGHDLLVMPPWGKEGILEALRGNVLVGGTIQDDGRRLGGEYVPINQWLAVLKSQWGYVEKEKTDSEAEPSEVGEPVEEGDGKSEIATQVEEVPNAEEHVKQVENDSKVEAVATASVEVNVAA</sequence>
<evidence type="ECO:0000259" key="4">
    <source>
        <dbReference type="Pfam" id="PF24883"/>
    </source>
</evidence>
<dbReference type="Gene3D" id="1.25.40.10">
    <property type="entry name" value="Tetratricopeptide repeat domain"/>
    <property type="match status" value="1"/>
</dbReference>